<evidence type="ECO:0000313" key="3">
    <source>
        <dbReference type="EMBL" id="MDQ7908233.1"/>
    </source>
</evidence>
<evidence type="ECO:0000256" key="2">
    <source>
        <dbReference type="SAM" id="MobiDB-lite"/>
    </source>
</evidence>
<dbReference type="NCBIfam" id="NF033747">
    <property type="entry name" value="class_E_sortase"/>
    <property type="match status" value="1"/>
</dbReference>
<comment type="caution">
    <text evidence="3">The sequence shown here is derived from an EMBL/GenBank/DDBJ whole genome shotgun (WGS) entry which is preliminary data.</text>
</comment>
<evidence type="ECO:0000256" key="1">
    <source>
        <dbReference type="ARBA" id="ARBA00022801"/>
    </source>
</evidence>
<protein>
    <submittedName>
        <fullName evidence="3">Class E sortase</fullName>
    </submittedName>
</protein>
<dbReference type="Gene3D" id="2.40.260.10">
    <property type="entry name" value="Sortase"/>
    <property type="match status" value="1"/>
</dbReference>
<dbReference type="SUPFAM" id="SSF63817">
    <property type="entry name" value="Sortase"/>
    <property type="match status" value="1"/>
</dbReference>
<dbReference type="InterPro" id="IPR042003">
    <property type="entry name" value="Sortase_E"/>
</dbReference>
<feature type="compositionally biased region" description="Pro residues" evidence="2">
    <location>
        <begin position="46"/>
        <end position="64"/>
    </location>
</feature>
<dbReference type="Proteomes" id="UP001230908">
    <property type="component" value="Unassembled WGS sequence"/>
</dbReference>
<proteinExistence type="predicted"/>
<dbReference type="RefSeq" id="WP_308715499.1">
    <property type="nucleotide sequence ID" value="NZ_JAVHUY010000028.1"/>
</dbReference>
<feature type="region of interest" description="Disordered" evidence="2">
    <location>
        <begin position="33"/>
        <end position="64"/>
    </location>
</feature>
<dbReference type="InterPro" id="IPR005754">
    <property type="entry name" value="Sortase"/>
</dbReference>
<sequence length="214" mass="23493">MLGEILITLSVVLLLFVAYEFWGTAAVTNGEQHDLDRQLSQEWSHPPAPDGSPPPAPTKAPRPPAPGAAIARLYIPALDRRWVVVEGIGQRQLRHAPGHYPGTAMPGGIGNFAVAGHRTTALFWSLDDVRPGDAVVVETQGAWYVYRVVRSRVVKPNDVWVVAPVPERTRAQPTTAMLTLTTCNPRFDNYERLVVHAELVREQPSSAGKPSELR</sequence>
<reference evidence="3 4" key="1">
    <citation type="submission" date="2023-08" db="EMBL/GenBank/DDBJ databases">
        <title>Phytohabitans sansha sp. nov., isolated from marine sediment.</title>
        <authorList>
            <person name="Zhao Y."/>
            <person name="Yi K."/>
        </authorList>
    </citation>
    <scope>NUCLEOTIDE SEQUENCE [LARGE SCALE GENOMIC DNA]</scope>
    <source>
        <strain evidence="3 4">ZYX-F-186</strain>
    </source>
</reference>
<dbReference type="InterPro" id="IPR023365">
    <property type="entry name" value="Sortase_dom-sf"/>
</dbReference>
<dbReference type="NCBIfam" id="TIGR01076">
    <property type="entry name" value="sortase_fam"/>
    <property type="match status" value="1"/>
</dbReference>
<dbReference type="CDD" id="cd05830">
    <property type="entry name" value="Sortase_E"/>
    <property type="match status" value="1"/>
</dbReference>
<dbReference type="Pfam" id="PF04203">
    <property type="entry name" value="Sortase"/>
    <property type="match status" value="1"/>
</dbReference>
<gene>
    <name evidence="3" type="ORF">RB614_27275</name>
</gene>
<keyword evidence="1" id="KW-0378">Hydrolase</keyword>
<accession>A0ABU0ZMH3</accession>
<organism evidence="3 4">
    <name type="scientific">Phytohabitans maris</name>
    <dbReference type="NCBI Taxonomy" id="3071409"/>
    <lineage>
        <taxon>Bacteria</taxon>
        <taxon>Bacillati</taxon>
        <taxon>Actinomycetota</taxon>
        <taxon>Actinomycetes</taxon>
        <taxon>Micromonosporales</taxon>
        <taxon>Micromonosporaceae</taxon>
    </lineage>
</organism>
<keyword evidence="4" id="KW-1185">Reference proteome</keyword>
<name>A0ABU0ZMH3_9ACTN</name>
<dbReference type="InterPro" id="IPR053465">
    <property type="entry name" value="Sortase_Class_E"/>
</dbReference>
<dbReference type="EMBL" id="JAVHUY010000028">
    <property type="protein sequence ID" value="MDQ7908233.1"/>
    <property type="molecule type" value="Genomic_DNA"/>
</dbReference>
<evidence type="ECO:0000313" key="4">
    <source>
        <dbReference type="Proteomes" id="UP001230908"/>
    </source>
</evidence>